<evidence type="ECO:0000313" key="20">
    <source>
        <dbReference type="Proteomes" id="UP000321234"/>
    </source>
</evidence>
<feature type="transmembrane region" description="Helical" evidence="17">
    <location>
        <begin position="158"/>
        <end position="186"/>
    </location>
</feature>
<evidence type="ECO:0000256" key="1">
    <source>
        <dbReference type="ARBA" id="ARBA00004651"/>
    </source>
</evidence>
<keyword evidence="17" id="KW-0594">Phospholipid biosynthesis</keyword>
<feature type="transmembrane region" description="Helical" evidence="17">
    <location>
        <begin position="117"/>
        <end position="138"/>
    </location>
</feature>
<gene>
    <name evidence="19" type="ORF">FMM08_03575</name>
</gene>
<keyword evidence="17" id="KW-0443">Lipid metabolism</keyword>
<evidence type="ECO:0000256" key="15">
    <source>
        <dbReference type="ARBA" id="ARBA00033137"/>
    </source>
</evidence>
<evidence type="ECO:0000256" key="8">
    <source>
        <dbReference type="ARBA" id="ARBA00022692"/>
    </source>
</evidence>
<comment type="catalytic activity">
    <reaction evidence="16 17">
        <text>a CDP-1,2-diacyl-sn-glycerol + 1D-myo-inositol 3-phosphate = a 1,2-diacyl-sn-glycero-3-phospho-(1D-myo-inositol-3-phosphate) + CMP + H(+)</text>
        <dbReference type="Rhea" id="RHEA:60504"/>
        <dbReference type="ChEBI" id="CHEBI:15378"/>
        <dbReference type="ChEBI" id="CHEBI:58088"/>
        <dbReference type="ChEBI" id="CHEBI:58332"/>
        <dbReference type="ChEBI" id="CHEBI:58401"/>
        <dbReference type="ChEBI" id="CHEBI:60377"/>
    </reaction>
</comment>
<feature type="binding site" evidence="17">
    <location>
        <position position="80"/>
    </location>
    <ligand>
        <name>a CDP-1,2-diacyl-sn-glycerol</name>
        <dbReference type="ChEBI" id="CHEBI:58332"/>
    </ligand>
</feature>
<keyword evidence="8 17" id="KW-0812">Transmembrane</keyword>
<sequence>MLNRYARAWLARVLTPLAAFLLRRGVSPDAVTVVGTLGVVVSALVAYPQGQLFWGTIAITCFVFSDAVDGTMARMSGRTSAWGGFLDSTLDRFGDAAVFGGLVLYATGSGAETPWARGLAVLALANMALGFVVSYARARAEAAGARADVGIAERSERLVATLVVTAFVGLGLPQTVLVVVLALLAAASCVTVGQRLALVRRQLLPEDEPARAGT</sequence>
<evidence type="ECO:0000256" key="16">
    <source>
        <dbReference type="ARBA" id="ARBA00048865"/>
    </source>
</evidence>
<keyword evidence="9 17" id="KW-0479">Metal-binding</keyword>
<dbReference type="Pfam" id="PF01066">
    <property type="entry name" value="CDP-OH_P_transf"/>
    <property type="match status" value="1"/>
</dbReference>
<feature type="binding site" evidence="17">
    <location>
        <position position="91"/>
    </location>
    <ligand>
        <name>Mg(2+)</name>
        <dbReference type="ChEBI" id="CHEBI:18420"/>
        <label>2</label>
    </ligand>
</feature>
<keyword evidence="6 17" id="KW-1003">Cell membrane</keyword>
<keyword evidence="12 17" id="KW-0472">Membrane</keyword>
<feature type="active site" description="Proton acceptor" evidence="17">
    <location>
        <position position="91"/>
    </location>
</feature>
<evidence type="ECO:0000256" key="6">
    <source>
        <dbReference type="ARBA" id="ARBA00022475"/>
    </source>
</evidence>
<comment type="catalytic activity">
    <reaction evidence="13 17">
        <text>1,2-di-(9Z-octadecenoyl)-sn-glycero-3-cytidine-5'-diphosphate + 1D-myo-inositol 3-phosphate = 1,2-di-(9Z-octadecenoyl)-sn-glycero-3-phospho-(1D-myo-inositol-3-phosphate) + CMP + H(+)</text>
        <dbReference type="Rhea" id="RHEA:61216"/>
        <dbReference type="ChEBI" id="CHEBI:15378"/>
        <dbReference type="ChEBI" id="CHEBI:58401"/>
        <dbReference type="ChEBI" id="CHEBI:60377"/>
        <dbReference type="ChEBI" id="CHEBI:85356"/>
        <dbReference type="ChEBI" id="CHEBI:144472"/>
    </reaction>
</comment>
<evidence type="ECO:0000313" key="19">
    <source>
        <dbReference type="EMBL" id="TXR57348.1"/>
    </source>
</evidence>
<dbReference type="RefSeq" id="WP_147924989.1">
    <property type="nucleotide sequence ID" value="NZ_VKAC01000002.1"/>
</dbReference>
<organism evidence="19 20">
    <name type="scientific">Quadrisphaera setariae</name>
    <dbReference type="NCBI Taxonomy" id="2593304"/>
    <lineage>
        <taxon>Bacteria</taxon>
        <taxon>Bacillati</taxon>
        <taxon>Actinomycetota</taxon>
        <taxon>Actinomycetes</taxon>
        <taxon>Kineosporiales</taxon>
        <taxon>Kineosporiaceae</taxon>
        <taxon>Quadrisphaera</taxon>
    </lineage>
</organism>
<evidence type="ECO:0000256" key="14">
    <source>
        <dbReference type="ARBA" id="ARBA00024082"/>
    </source>
</evidence>
<dbReference type="OrthoDB" id="116551at2"/>
<dbReference type="InterPro" id="IPR043130">
    <property type="entry name" value="CDP-OH_PTrfase_TM_dom"/>
</dbReference>
<dbReference type="GO" id="GO:0005886">
    <property type="term" value="C:plasma membrane"/>
    <property type="evidence" value="ECO:0007669"/>
    <property type="project" value="UniProtKB-SubCell"/>
</dbReference>
<dbReference type="PROSITE" id="PS00379">
    <property type="entry name" value="CDP_ALCOHOL_P_TRANSF"/>
    <property type="match status" value="1"/>
</dbReference>
<comment type="similarity">
    <text evidence="4 17 18">Belongs to the CDP-alcohol phosphatidyltransferase class-I family.</text>
</comment>
<feature type="binding site" evidence="17">
    <location>
        <position position="87"/>
    </location>
    <ligand>
        <name>Mg(2+)</name>
        <dbReference type="ChEBI" id="CHEBI:18420"/>
        <label>1</label>
    </ligand>
</feature>
<dbReference type="InterPro" id="IPR044268">
    <property type="entry name" value="PIP_synthase_PgsA1"/>
</dbReference>
<keyword evidence="17" id="KW-1208">Phospholipid metabolism</keyword>
<comment type="pathway">
    <text evidence="2 17">Phospholipid metabolism; phosphatidylinositol phosphate biosynthesis.</text>
</comment>
<reference evidence="19 20" key="1">
    <citation type="submission" date="2019-07" db="EMBL/GenBank/DDBJ databases">
        <title>Quadrisphaera sp. strain DD2A genome sequencing and assembly.</title>
        <authorList>
            <person name="Kim I."/>
        </authorList>
    </citation>
    <scope>NUCLEOTIDE SEQUENCE [LARGE SCALE GENOMIC DNA]</scope>
    <source>
        <strain evidence="19 20">DD2A</strain>
    </source>
</reference>
<dbReference type="EMBL" id="VKAC01000002">
    <property type="protein sequence ID" value="TXR57348.1"/>
    <property type="molecule type" value="Genomic_DNA"/>
</dbReference>
<dbReference type="InterPro" id="IPR048254">
    <property type="entry name" value="CDP_ALCOHOL_P_TRANSF_CS"/>
</dbReference>
<feature type="binding site" evidence="17">
    <location>
        <begin position="29"/>
        <end position="32"/>
    </location>
    <ligand>
        <name>a CDP-1,2-diacyl-sn-glycerol</name>
        <dbReference type="ChEBI" id="CHEBI:58332"/>
    </ligand>
</feature>
<dbReference type="InterPro" id="IPR000462">
    <property type="entry name" value="CDP-OH_P_trans"/>
</dbReference>
<keyword evidence="20" id="KW-1185">Reference proteome</keyword>
<comment type="subunit">
    <text evidence="5 17">Homodimer.</text>
</comment>
<name>A0A5C8ZJJ2_9ACTN</name>
<dbReference type="GO" id="GO:0000287">
    <property type="term" value="F:magnesium ion binding"/>
    <property type="evidence" value="ECO:0007669"/>
    <property type="project" value="UniProtKB-UniRule"/>
</dbReference>
<comment type="caution">
    <text evidence="19">The sequence shown here is derived from an EMBL/GenBank/DDBJ whole genome shotgun (WGS) entry which is preliminary data.</text>
</comment>
<keyword evidence="10 17" id="KW-0460">Magnesium</keyword>
<evidence type="ECO:0000256" key="10">
    <source>
        <dbReference type="ARBA" id="ARBA00022842"/>
    </source>
</evidence>
<comment type="caution">
    <text evidence="17">Lacks conserved residue(s) required for the propagation of feature annotation.</text>
</comment>
<comment type="subcellular location">
    <subcellularLocation>
        <location evidence="1 17">Cell membrane</location>
        <topology evidence="1 17">Multi-pass membrane protein</topology>
    </subcellularLocation>
</comment>
<keyword evidence="11 17" id="KW-1133">Transmembrane helix</keyword>
<feature type="transmembrane region" description="Helical" evidence="17">
    <location>
        <begin position="30"/>
        <end position="47"/>
    </location>
</feature>
<dbReference type="HAMAP" id="MF_02241">
    <property type="entry name" value="PIP_synthase"/>
    <property type="match status" value="1"/>
</dbReference>
<dbReference type="AlphaFoldDB" id="A0A5C8ZJJ2"/>
<evidence type="ECO:0000256" key="7">
    <source>
        <dbReference type="ARBA" id="ARBA00022679"/>
    </source>
</evidence>
<feature type="binding site" evidence="17">
    <location>
        <position position="66"/>
    </location>
    <ligand>
        <name>Mg(2+)</name>
        <dbReference type="ChEBI" id="CHEBI:18420"/>
        <label>2</label>
    </ligand>
</feature>
<evidence type="ECO:0000256" key="4">
    <source>
        <dbReference type="ARBA" id="ARBA00010441"/>
    </source>
</evidence>
<comment type="cofactor">
    <cofactor evidence="17">
        <name>Mg(2+)</name>
        <dbReference type="ChEBI" id="CHEBI:18420"/>
    </cofactor>
    <text evidence="17">Contains a di-nuclear catalytic Mg(2+) center.</text>
</comment>
<evidence type="ECO:0000256" key="9">
    <source>
        <dbReference type="ARBA" id="ARBA00022723"/>
    </source>
</evidence>
<feature type="binding site" evidence="17">
    <location>
        <position position="87"/>
    </location>
    <ligand>
        <name>Mg(2+)</name>
        <dbReference type="ChEBI" id="CHEBI:18420"/>
        <label>2</label>
    </ligand>
</feature>
<accession>A0A5C8ZJJ2</accession>
<keyword evidence="7 17" id="KW-0808">Transferase</keyword>
<evidence type="ECO:0000256" key="17">
    <source>
        <dbReference type="HAMAP-Rule" id="MF_02241"/>
    </source>
</evidence>
<evidence type="ECO:0000256" key="12">
    <source>
        <dbReference type="ARBA" id="ARBA00023136"/>
    </source>
</evidence>
<evidence type="ECO:0000256" key="11">
    <source>
        <dbReference type="ARBA" id="ARBA00022989"/>
    </source>
</evidence>
<keyword evidence="17" id="KW-0444">Lipid biosynthesis</keyword>
<feature type="binding site" evidence="17">
    <location>
        <position position="69"/>
    </location>
    <ligand>
        <name>Mg(2+)</name>
        <dbReference type="ChEBI" id="CHEBI:18420"/>
        <label>1</label>
    </ligand>
</feature>
<proteinExistence type="inferred from homology"/>
<dbReference type="GO" id="GO:0016780">
    <property type="term" value="F:phosphotransferase activity, for other substituted phosphate groups"/>
    <property type="evidence" value="ECO:0007669"/>
    <property type="project" value="UniProtKB-UniRule"/>
</dbReference>
<dbReference type="NCBIfam" id="NF045883">
    <property type="entry name" value="PIPSynth"/>
    <property type="match status" value="1"/>
</dbReference>
<evidence type="ECO:0000256" key="13">
    <source>
        <dbReference type="ARBA" id="ARBA00023935"/>
    </source>
</evidence>
<dbReference type="GO" id="GO:0008654">
    <property type="term" value="P:phospholipid biosynthetic process"/>
    <property type="evidence" value="ECO:0007669"/>
    <property type="project" value="UniProtKB-UniRule"/>
</dbReference>
<feature type="binding site" evidence="17">
    <location>
        <position position="70"/>
    </location>
    <ligand>
        <name>a CDP-1,2-diacyl-sn-glycerol</name>
        <dbReference type="ChEBI" id="CHEBI:58332"/>
    </ligand>
</feature>
<evidence type="ECO:0000256" key="18">
    <source>
        <dbReference type="RuleBase" id="RU003750"/>
    </source>
</evidence>
<feature type="binding site" evidence="17">
    <location>
        <position position="66"/>
    </location>
    <ligand>
        <name>Mg(2+)</name>
        <dbReference type="ChEBI" id="CHEBI:18420"/>
        <label>1</label>
    </ligand>
</feature>
<feature type="binding site" evidence="17">
    <location>
        <position position="74"/>
    </location>
    <ligand>
        <name>a CDP-1,2-diacyl-sn-glycerol</name>
        <dbReference type="ChEBI" id="CHEBI:58332"/>
    </ligand>
</feature>
<comment type="pathway">
    <text evidence="3">Lipid metabolism.</text>
</comment>
<evidence type="ECO:0000256" key="5">
    <source>
        <dbReference type="ARBA" id="ARBA00011738"/>
    </source>
</evidence>
<dbReference type="Proteomes" id="UP000321234">
    <property type="component" value="Unassembled WGS sequence"/>
</dbReference>
<dbReference type="EC" id="2.7.8.-" evidence="17"/>
<dbReference type="UniPathway" id="UPA00220"/>
<comment type="function">
    <text evidence="17">Catalyzes the conjugation of the 1'-hydroxyl group of D-myo-inositol-3-phosphate (also named L-myo-inositol-1-phosphate) with a lipid tail of cytidine diphosphate diacylglycerol (CDP-DAG), forming phosphatidylinositol phosphate (PIP) and CMP. PIP is a precursor of phosphatidylinositol (PI) which is an essential lipid required for cell wall formation.</text>
</comment>
<evidence type="ECO:0000256" key="3">
    <source>
        <dbReference type="ARBA" id="ARBA00005189"/>
    </source>
</evidence>
<protein>
    <recommendedName>
        <fullName evidence="14 17">Phosphatidylinositol phosphate synthase</fullName>
        <shortName evidence="17">PIP synthase</shortName>
        <ecNumber evidence="17">2.7.8.-</ecNumber>
    </recommendedName>
    <alternativeName>
        <fullName evidence="15 17">CDP-diacylglycerol--D-myo-inositol-3-phosphate 3-phosphatidyltransferase</fullName>
    </alternativeName>
</protein>
<dbReference type="Gene3D" id="1.20.120.1760">
    <property type="match status" value="1"/>
</dbReference>
<evidence type="ECO:0000256" key="2">
    <source>
        <dbReference type="ARBA" id="ARBA00004805"/>
    </source>
</evidence>